<dbReference type="Proteomes" id="UP000026962">
    <property type="component" value="Chromosome 1"/>
</dbReference>
<reference evidence="1" key="2">
    <citation type="submission" date="2018-05" db="EMBL/GenBank/DDBJ databases">
        <title>OpunRS2 (Oryza punctata Reference Sequence Version 2).</title>
        <authorList>
            <person name="Zhang J."/>
            <person name="Kudrna D."/>
            <person name="Lee S."/>
            <person name="Talag J."/>
            <person name="Welchert J."/>
            <person name="Wing R.A."/>
        </authorList>
    </citation>
    <scope>NUCLEOTIDE SEQUENCE [LARGE SCALE GENOMIC DNA]</scope>
</reference>
<evidence type="ECO:0000313" key="2">
    <source>
        <dbReference type="Proteomes" id="UP000026962"/>
    </source>
</evidence>
<dbReference type="EnsemblPlants" id="OPUNC01G38330.1">
    <property type="protein sequence ID" value="OPUNC01G38330.1"/>
    <property type="gene ID" value="OPUNC01G38330"/>
</dbReference>
<organism evidence="1">
    <name type="scientific">Oryza punctata</name>
    <name type="common">Red rice</name>
    <dbReference type="NCBI Taxonomy" id="4537"/>
    <lineage>
        <taxon>Eukaryota</taxon>
        <taxon>Viridiplantae</taxon>
        <taxon>Streptophyta</taxon>
        <taxon>Embryophyta</taxon>
        <taxon>Tracheophyta</taxon>
        <taxon>Spermatophyta</taxon>
        <taxon>Magnoliopsida</taxon>
        <taxon>Liliopsida</taxon>
        <taxon>Poales</taxon>
        <taxon>Poaceae</taxon>
        <taxon>BOP clade</taxon>
        <taxon>Oryzoideae</taxon>
        <taxon>Oryzeae</taxon>
        <taxon>Oryzinae</taxon>
        <taxon>Oryza</taxon>
    </lineage>
</organism>
<reference evidence="1" key="1">
    <citation type="submission" date="2015-04" db="UniProtKB">
        <authorList>
            <consortium name="EnsemblPlants"/>
        </authorList>
    </citation>
    <scope>IDENTIFICATION</scope>
</reference>
<proteinExistence type="predicted"/>
<sequence length="237" mass="24943">MVVTGLQHNPVVARLEVNSGKSTVTCVRDLRGRGEVTDHRESIGGCRRGDRRWLGGPRCGSVFFGFGDWREGRGSVAVGVAGSGSVLAVAGDGGGGEVGGRRGRRSDMSGEQCDFYERGVGDMRVDCGGERGNVGRGDRRWLGGPRCGSVFFGFGDWREGRGSVAVGVAGSGSVLAVAGDGGGGEVGGRRGRRSDMSGEQCDFYERGVGDMRVDCGGERGNVGRSDTLDWMILDRWI</sequence>
<name>A0A0E0JRW6_ORYPU</name>
<dbReference type="Gramene" id="OPUNC01G38330.1">
    <property type="protein sequence ID" value="OPUNC01G38330.1"/>
    <property type="gene ID" value="OPUNC01G38330"/>
</dbReference>
<protein>
    <submittedName>
        <fullName evidence="1">Uncharacterized protein</fullName>
    </submittedName>
</protein>
<keyword evidence="2" id="KW-1185">Reference proteome</keyword>
<accession>A0A0E0JRW6</accession>
<evidence type="ECO:0000313" key="1">
    <source>
        <dbReference type="EnsemblPlants" id="OPUNC01G38330.1"/>
    </source>
</evidence>
<dbReference type="HOGENOM" id="CLU_1172293_0_0_1"/>
<dbReference type="AlphaFoldDB" id="A0A0E0JRW6"/>